<proteinExistence type="predicted"/>
<dbReference type="AlphaFoldDB" id="A0A5S3WKI2"/>
<reference evidence="2 3" key="1">
    <citation type="submission" date="2018-01" db="EMBL/GenBank/DDBJ databases">
        <authorList>
            <person name="Paulsen S."/>
            <person name="Gram L.K."/>
        </authorList>
    </citation>
    <scope>NUCLEOTIDE SEQUENCE [LARGE SCALE GENOMIC DNA]</scope>
    <source>
        <strain evidence="2 3">S2676</strain>
    </source>
</reference>
<organism evidence="2 3">
    <name type="scientific">Pseudoalteromonas rubra</name>
    <dbReference type="NCBI Taxonomy" id="43658"/>
    <lineage>
        <taxon>Bacteria</taxon>
        <taxon>Pseudomonadati</taxon>
        <taxon>Pseudomonadota</taxon>
        <taxon>Gammaproteobacteria</taxon>
        <taxon>Alteromonadales</taxon>
        <taxon>Pseudoalteromonadaceae</taxon>
        <taxon>Pseudoalteromonas</taxon>
    </lineage>
</organism>
<evidence type="ECO:0000313" key="2">
    <source>
        <dbReference type="EMBL" id="TMP27201.1"/>
    </source>
</evidence>
<dbReference type="Proteomes" id="UP000310249">
    <property type="component" value="Unassembled WGS sequence"/>
</dbReference>
<protein>
    <submittedName>
        <fullName evidence="2">Phage scaffold protein</fullName>
    </submittedName>
</protein>
<dbReference type="InterPro" id="IPR012106">
    <property type="entry name" value="Phage_Mu_Gp1"/>
</dbReference>
<evidence type="ECO:0000313" key="3">
    <source>
        <dbReference type="Proteomes" id="UP000310249"/>
    </source>
</evidence>
<dbReference type="Pfam" id="PF10123">
    <property type="entry name" value="Mu-like_Pro"/>
    <property type="match status" value="1"/>
</dbReference>
<gene>
    <name evidence="2" type="ORF">CWB99_15910</name>
</gene>
<dbReference type="EMBL" id="PNCI01000036">
    <property type="protein sequence ID" value="TMP27201.1"/>
    <property type="molecule type" value="Genomic_DNA"/>
</dbReference>
<dbReference type="OrthoDB" id="2043985at2"/>
<name>A0A5S3WKI2_9GAMM</name>
<accession>A0A5S3WKI2</accession>
<reference evidence="3" key="2">
    <citation type="submission" date="2019-06" db="EMBL/GenBank/DDBJ databases">
        <title>Co-occurence of chitin degradation, pigmentation and bioactivity in marine Pseudoalteromonas.</title>
        <authorList>
            <person name="Sonnenschein E.C."/>
            <person name="Bech P.K."/>
        </authorList>
    </citation>
    <scope>NUCLEOTIDE SEQUENCE [LARGE SCALE GENOMIC DNA]</scope>
    <source>
        <strain evidence="3">S2676</strain>
    </source>
</reference>
<dbReference type="PIRSF" id="PIRSF016624">
    <property type="entry name" value="Mu_prophg_I"/>
    <property type="match status" value="1"/>
</dbReference>
<sequence length="399" mass="43489">MPQTDPQQTTNNHSKQSHTIATAVVALTTDRKDSYGVAVCKLSADINEQGVSPRVQLMPDGPFKSHHDGRPGDVASGHWLLDDTAWQFLQANAALRNNDYHFDYEHQTMLAESNGQPAPASGWFKPADIEYVPGQGLFALNVKWTKRASDLIKNDEYRYVSPVFSYDKQTGRPVALKHFALTNDPALDGLSQVVALKTQFPNQPGETPMNEALKLLAELGITVADGQNPEPQHYDQGMAALTALKAKAESADNLTTQLNDATQQVAALKANNTNSVDLSQYVPKAVADAYRTELAALKSQNDGLSIDQEIENARKNGRVLAAEVDWLKDLADQQGFAVLKANLDARSPIAALTAQQTTQTKLPDGKQTGVAALTTEDKYAADQLGISYKDYAKLKEDDQ</sequence>
<evidence type="ECO:0000256" key="1">
    <source>
        <dbReference type="SAM" id="Coils"/>
    </source>
</evidence>
<feature type="coiled-coil region" evidence="1">
    <location>
        <begin position="244"/>
        <end position="271"/>
    </location>
</feature>
<keyword evidence="1" id="KW-0175">Coiled coil</keyword>
<dbReference type="RefSeq" id="WP_138552783.1">
    <property type="nucleotide sequence ID" value="NZ_PNCH01000046.1"/>
</dbReference>
<comment type="caution">
    <text evidence="2">The sequence shown here is derived from an EMBL/GenBank/DDBJ whole genome shotgun (WGS) entry which is preliminary data.</text>
</comment>